<sequence>MNTTDHQDTPEQPQAVTDFLNQISNFEIERKAVLSVGVPSLKRLSIIAKRDTGQAATVRLFLLGLYNGHRFPFDLTRLRGLDSDLFTACIDVLTMDARATVQEIHLYFDNGSELFEAWAKEVSK</sequence>
<evidence type="ECO:0000313" key="4">
    <source>
        <dbReference type="Proteomes" id="UP001162780"/>
    </source>
</evidence>
<dbReference type="EMBL" id="CP113517">
    <property type="protein sequence ID" value="WAR42985.1"/>
    <property type="molecule type" value="Genomic_DNA"/>
</dbReference>
<reference evidence="3" key="1">
    <citation type="submission" date="2022-11" db="EMBL/GenBank/DDBJ databases">
        <title>Methylomonas rapida sp. nov., Carotenoid-Producing Obligate Methanotrophs with High Growth Characteristics and Biotechnological Potential.</title>
        <authorList>
            <person name="Tikhonova E.N."/>
            <person name="Suleimanov R.Z."/>
            <person name="Miroshnikov K."/>
            <person name="Oshkin I.Y."/>
            <person name="Belova S.E."/>
            <person name="Danilova O.V."/>
            <person name="Ashikhmin A."/>
            <person name="Konopkin A."/>
            <person name="But S.Y."/>
            <person name="Khmelenina V.N."/>
            <person name="Kuznetsov N."/>
            <person name="Pimenov N.V."/>
            <person name="Dedysh S.N."/>
        </authorList>
    </citation>
    <scope>NUCLEOTIDE SEQUENCE</scope>
    <source>
        <strain evidence="3">MP1</strain>
    </source>
</reference>
<evidence type="ECO:0000313" key="3">
    <source>
        <dbReference type="EMBL" id="WAR42998.1"/>
    </source>
</evidence>
<dbReference type="Proteomes" id="UP001162780">
    <property type="component" value="Chromosome"/>
</dbReference>
<evidence type="ECO:0000313" key="2">
    <source>
        <dbReference type="EMBL" id="WAR42985.1"/>
    </source>
</evidence>
<dbReference type="Pfam" id="PF24720">
    <property type="entry name" value="DUF7673"/>
    <property type="match status" value="1"/>
</dbReference>
<protein>
    <recommendedName>
        <fullName evidence="1">DUF7673 domain-containing protein</fullName>
    </recommendedName>
</protein>
<name>A0ABY7GG78_9GAMM</name>
<feature type="domain" description="DUF7673" evidence="1">
    <location>
        <begin position="39"/>
        <end position="120"/>
    </location>
</feature>
<gene>
    <name evidence="2" type="ORF">NM686_011275</name>
    <name evidence="3" type="ORF">NM686_011340</name>
</gene>
<dbReference type="EMBL" id="CP113517">
    <property type="protein sequence ID" value="WAR42998.1"/>
    <property type="molecule type" value="Genomic_DNA"/>
</dbReference>
<accession>A0ABY7GG78</accession>
<organism evidence="3 4">
    <name type="scientific">Methylomonas rapida</name>
    <dbReference type="NCBI Taxonomy" id="2963939"/>
    <lineage>
        <taxon>Bacteria</taxon>
        <taxon>Pseudomonadati</taxon>
        <taxon>Pseudomonadota</taxon>
        <taxon>Gammaproteobacteria</taxon>
        <taxon>Methylococcales</taxon>
        <taxon>Methylococcaceae</taxon>
        <taxon>Methylomonas</taxon>
    </lineage>
</organism>
<dbReference type="RefSeq" id="WP_255187968.1">
    <property type="nucleotide sequence ID" value="NZ_CP113517.1"/>
</dbReference>
<proteinExistence type="predicted"/>
<dbReference type="InterPro" id="IPR056090">
    <property type="entry name" value="DUF7673"/>
</dbReference>
<keyword evidence="4" id="KW-1185">Reference proteome</keyword>
<evidence type="ECO:0000259" key="1">
    <source>
        <dbReference type="Pfam" id="PF24720"/>
    </source>
</evidence>